<accession>A0A6L9Q878</accession>
<evidence type="ECO:0000313" key="3">
    <source>
        <dbReference type="EMBL" id="NEA21288.1"/>
    </source>
</evidence>
<name>A0A6L9Q878_9ACTN</name>
<organism evidence="3 4">
    <name type="scientific">Actinomadura bangladeshensis</name>
    <dbReference type="NCBI Taxonomy" id="453573"/>
    <lineage>
        <taxon>Bacteria</taxon>
        <taxon>Bacillati</taxon>
        <taxon>Actinomycetota</taxon>
        <taxon>Actinomycetes</taxon>
        <taxon>Streptosporangiales</taxon>
        <taxon>Thermomonosporaceae</taxon>
        <taxon>Actinomadura</taxon>
    </lineage>
</organism>
<comment type="caution">
    <text evidence="3">The sequence shown here is derived from an EMBL/GenBank/DDBJ whole genome shotgun (WGS) entry which is preliminary data.</text>
</comment>
<gene>
    <name evidence="3" type="ORF">G3I70_02080</name>
</gene>
<feature type="region of interest" description="Disordered" evidence="1">
    <location>
        <begin position="238"/>
        <end position="262"/>
    </location>
</feature>
<sequence length="262" mass="28598">MGDWFTREIADTGRLRLFCFLVAFIGGFLFIRFSVRMIRRQVRWWPGNVTPGGQHIHHVVFGLVFMCVGGVSGLVVQDGSSGLAVAAAAVFGVGMALVLDEFALVLHLEDVYWSEQGRLSVEVVFITIALCGLLLLGLKPLGVNDVAGDGLWVIVAVIVLDLCVAVVALLKGKLWTGLIGLFVGVVAIVGAVRLARPDSPWARRRYRPGSRKERRAVVRERRYRRPVQRLGDWLSDVIAGRPSISGGTGGADEDGSRRGRPR</sequence>
<reference evidence="3 4" key="1">
    <citation type="submission" date="2020-01" db="EMBL/GenBank/DDBJ databases">
        <title>Insect and environment-associated Actinomycetes.</title>
        <authorList>
            <person name="Currrie C."/>
            <person name="Chevrette M."/>
            <person name="Carlson C."/>
            <person name="Stubbendieck R."/>
            <person name="Wendt-Pienkowski E."/>
        </authorList>
    </citation>
    <scope>NUCLEOTIDE SEQUENCE [LARGE SCALE GENOMIC DNA]</scope>
    <source>
        <strain evidence="3 4">SID10258</strain>
    </source>
</reference>
<evidence type="ECO:0000256" key="2">
    <source>
        <dbReference type="SAM" id="Phobius"/>
    </source>
</evidence>
<dbReference type="AlphaFoldDB" id="A0A6L9Q878"/>
<feature type="transmembrane region" description="Helical" evidence="2">
    <location>
        <begin position="83"/>
        <end position="99"/>
    </location>
</feature>
<feature type="transmembrane region" description="Helical" evidence="2">
    <location>
        <begin position="15"/>
        <end position="35"/>
    </location>
</feature>
<evidence type="ECO:0000313" key="4">
    <source>
        <dbReference type="Proteomes" id="UP000475532"/>
    </source>
</evidence>
<evidence type="ECO:0008006" key="5">
    <source>
        <dbReference type="Google" id="ProtNLM"/>
    </source>
</evidence>
<feature type="transmembrane region" description="Helical" evidence="2">
    <location>
        <begin position="150"/>
        <end position="169"/>
    </location>
</feature>
<evidence type="ECO:0000256" key="1">
    <source>
        <dbReference type="SAM" id="MobiDB-lite"/>
    </source>
</evidence>
<keyword evidence="2" id="KW-0472">Membrane</keyword>
<protein>
    <recommendedName>
        <fullName evidence="5">Integral membrane protein</fullName>
    </recommendedName>
</protein>
<dbReference type="Proteomes" id="UP000475532">
    <property type="component" value="Unassembled WGS sequence"/>
</dbReference>
<feature type="transmembrane region" description="Helical" evidence="2">
    <location>
        <begin position="119"/>
        <end position="138"/>
    </location>
</feature>
<dbReference type="EMBL" id="JAAGLI010000057">
    <property type="protein sequence ID" value="NEA21288.1"/>
    <property type="molecule type" value="Genomic_DNA"/>
</dbReference>
<feature type="transmembrane region" description="Helical" evidence="2">
    <location>
        <begin position="175"/>
        <end position="195"/>
    </location>
</feature>
<dbReference type="RefSeq" id="WP_163052944.1">
    <property type="nucleotide sequence ID" value="NZ_JAAGLI010000057.1"/>
</dbReference>
<proteinExistence type="predicted"/>
<keyword evidence="2" id="KW-1133">Transmembrane helix</keyword>
<keyword evidence="2" id="KW-0812">Transmembrane</keyword>
<feature type="transmembrane region" description="Helical" evidence="2">
    <location>
        <begin position="55"/>
        <end position="76"/>
    </location>
</feature>